<protein>
    <submittedName>
        <fullName evidence="2">Uncharacterized protein</fullName>
    </submittedName>
</protein>
<feature type="compositionally biased region" description="Polar residues" evidence="1">
    <location>
        <begin position="65"/>
        <end position="80"/>
    </location>
</feature>
<dbReference type="KEGG" id="lgi:LOTGIDRAFT_166955"/>
<reference evidence="2 3" key="1">
    <citation type="journal article" date="2013" name="Nature">
        <title>Insights into bilaterian evolution from three spiralian genomes.</title>
        <authorList>
            <person name="Simakov O."/>
            <person name="Marletaz F."/>
            <person name="Cho S.J."/>
            <person name="Edsinger-Gonzales E."/>
            <person name="Havlak P."/>
            <person name="Hellsten U."/>
            <person name="Kuo D.H."/>
            <person name="Larsson T."/>
            <person name="Lv J."/>
            <person name="Arendt D."/>
            <person name="Savage R."/>
            <person name="Osoegawa K."/>
            <person name="de Jong P."/>
            <person name="Grimwood J."/>
            <person name="Chapman J.A."/>
            <person name="Shapiro H."/>
            <person name="Aerts A."/>
            <person name="Otillar R.P."/>
            <person name="Terry A.Y."/>
            <person name="Boore J.L."/>
            <person name="Grigoriev I.V."/>
            <person name="Lindberg D.R."/>
            <person name="Seaver E.C."/>
            <person name="Weisblat D.A."/>
            <person name="Putnam N.H."/>
            <person name="Rokhsar D.S."/>
        </authorList>
    </citation>
    <scope>NUCLEOTIDE SEQUENCE [LARGE SCALE GENOMIC DNA]</scope>
</reference>
<dbReference type="RefSeq" id="XP_009062661.1">
    <property type="nucleotide sequence ID" value="XM_009064413.1"/>
</dbReference>
<evidence type="ECO:0000313" key="3">
    <source>
        <dbReference type="Proteomes" id="UP000030746"/>
    </source>
</evidence>
<evidence type="ECO:0000256" key="1">
    <source>
        <dbReference type="SAM" id="MobiDB-lite"/>
    </source>
</evidence>
<accession>V3ZQQ2</accession>
<keyword evidence="3" id="KW-1185">Reference proteome</keyword>
<feature type="region of interest" description="Disordered" evidence="1">
    <location>
        <begin position="107"/>
        <end position="129"/>
    </location>
</feature>
<evidence type="ECO:0000313" key="2">
    <source>
        <dbReference type="EMBL" id="ESO86682.1"/>
    </source>
</evidence>
<dbReference type="HOGENOM" id="CLU_1222306_0_0_1"/>
<name>V3ZQQ2_LOTGI</name>
<dbReference type="CTD" id="20240488"/>
<gene>
    <name evidence="2" type="ORF">LOTGIDRAFT_166955</name>
</gene>
<dbReference type="EMBL" id="KB203019">
    <property type="protein sequence ID" value="ESO86682.1"/>
    <property type="molecule type" value="Genomic_DNA"/>
</dbReference>
<dbReference type="GeneID" id="20240488"/>
<feature type="compositionally biased region" description="Basic and acidic residues" evidence="1">
    <location>
        <begin position="1"/>
        <end position="11"/>
    </location>
</feature>
<organism evidence="2 3">
    <name type="scientific">Lottia gigantea</name>
    <name type="common">Giant owl limpet</name>
    <dbReference type="NCBI Taxonomy" id="225164"/>
    <lineage>
        <taxon>Eukaryota</taxon>
        <taxon>Metazoa</taxon>
        <taxon>Spiralia</taxon>
        <taxon>Lophotrochozoa</taxon>
        <taxon>Mollusca</taxon>
        <taxon>Gastropoda</taxon>
        <taxon>Patellogastropoda</taxon>
        <taxon>Lottioidea</taxon>
        <taxon>Lottiidae</taxon>
        <taxon>Lottia</taxon>
    </lineage>
</organism>
<dbReference type="AlphaFoldDB" id="V3ZQQ2"/>
<feature type="non-terminal residue" evidence="2">
    <location>
        <position position="227"/>
    </location>
</feature>
<feature type="region of interest" description="Disordered" evidence="1">
    <location>
        <begin position="1"/>
        <end position="56"/>
    </location>
</feature>
<feature type="compositionally biased region" description="Polar residues" evidence="1">
    <location>
        <begin position="112"/>
        <end position="124"/>
    </location>
</feature>
<feature type="region of interest" description="Disordered" evidence="1">
    <location>
        <begin position="61"/>
        <end position="80"/>
    </location>
</feature>
<dbReference type="Proteomes" id="UP000030746">
    <property type="component" value="Unassembled WGS sequence"/>
</dbReference>
<sequence length="227" mass="26010">MVVENTSEKSTTEAQQTNQDKRQRKQAIVNGLNNEDVKIGTITEEEETGSDDKYPELGIRITISPPENDSGNDTETPSSLYTEFDKEKDNKPSRFLVHPVYEKRPQRFRKTSAYSADSEQSGPTQMVVPSRKGSTVMIHEHPEIIQGNSSYYSLHSNDAFPYNYSGPKQHRISVFSCYSQASRASFQSDKTFRDPYECFPNAENYRDAAGAYYDFKQRPTLYQLRQQ</sequence>
<proteinExistence type="predicted"/>